<dbReference type="SUPFAM" id="SSF55424">
    <property type="entry name" value="FAD/NAD-linked reductases, dimerisation (C-terminal) domain"/>
    <property type="match status" value="1"/>
</dbReference>
<dbReference type="InterPro" id="IPR028202">
    <property type="entry name" value="Reductase_C"/>
</dbReference>
<evidence type="ECO:0000259" key="5">
    <source>
        <dbReference type="Pfam" id="PF07992"/>
    </source>
</evidence>
<dbReference type="InterPro" id="IPR016156">
    <property type="entry name" value="FAD/NAD-linked_Rdtase_dimer_sf"/>
</dbReference>
<comment type="cofactor">
    <cofactor evidence="1">
        <name>FAD</name>
        <dbReference type="ChEBI" id="CHEBI:57692"/>
    </cofactor>
</comment>
<keyword evidence="4" id="KW-0560">Oxidoreductase</keyword>
<comment type="caution">
    <text evidence="7">The sequence shown here is derived from an EMBL/GenBank/DDBJ whole genome shotgun (WGS) entry which is preliminary data.</text>
</comment>
<feature type="domain" description="FAD/NAD(P)-binding" evidence="5">
    <location>
        <begin position="5"/>
        <end position="302"/>
    </location>
</feature>
<dbReference type="PRINTS" id="PR00368">
    <property type="entry name" value="FADPNR"/>
</dbReference>
<organism evidence="7 8">
    <name type="scientific">Pseudonocardia charpentierae</name>
    <dbReference type="NCBI Taxonomy" id="3075545"/>
    <lineage>
        <taxon>Bacteria</taxon>
        <taxon>Bacillati</taxon>
        <taxon>Actinomycetota</taxon>
        <taxon>Actinomycetes</taxon>
        <taxon>Pseudonocardiales</taxon>
        <taxon>Pseudonocardiaceae</taxon>
        <taxon>Pseudonocardia</taxon>
    </lineage>
</organism>
<keyword evidence="3" id="KW-0274">FAD</keyword>
<evidence type="ECO:0000256" key="2">
    <source>
        <dbReference type="ARBA" id="ARBA00022630"/>
    </source>
</evidence>
<evidence type="ECO:0000313" key="8">
    <source>
        <dbReference type="Proteomes" id="UP001183202"/>
    </source>
</evidence>
<dbReference type="RefSeq" id="WP_311559176.1">
    <property type="nucleotide sequence ID" value="NZ_JAVREJ010000020.1"/>
</dbReference>
<evidence type="ECO:0000256" key="1">
    <source>
        <dbReference type="ARBA" id="ARBA00001974"/>
    </source>
</evidence>
<keyword evidence="8" id="KW-1185">Reference proteome</keyword>
<evidence type="ECO:0000259" key="6">
    <source>
        <dbReference type="Pfam" id="PF14759"/>
    </source>
</evidence>
<dbReference type="Gene3D" id="3.30.390.30">
    <property type="match status" value="1"/>
</dbReference>
<dbReference type="PRINTS" id="PR00411">
    <property type="entry name" value="PNDRDTASEI"/>
</dbReference>
<dbReference type="InterPro" id="IPR036188">
    <property type="entry name" value="FAD/NAD-bd_sf"/>
</dbReference>
<feature type="domain" description="Reductase C-terminal" evidence="6">
    <location>
        <begin position="329"/>
        <end position="393"/>
    </location>
</feature>
<proteinExistence type="predicted"/>
<evidence type="ECO:0000256" key="4">
    <source>
        <dbReference type="ARBA" id="ARBA00023002"/>
    </source>
</evidence>
<sequence>MTRRTIAVVGASLSGLRAAQQLRAQGYDDDLVIVGAEPHLPYDRPPLSKEYLLGTMGADDLALAEQSDIDELDARWHLGVAAERLDVTGGRIVLASGEEIAADGVVIATGGVPRRLPAAEGLLGVHVLRSLDDADALRAELTGGAQHVVVIGAGFIGAEVAATSRALGLDVTIVEAMPVPLSVALGPELGAVCAGLHATNGVPLLTGTTVVDWLTTDDGAGQPRVTALELSDGRRLRADVVVVGIGMAPAAGWLADSGLFLDNGVLTDAGYVTDRPNIVAVGDVARPYNPRTGRNVRREHWTDAAEGPAVAVRNLLAGSTVQHVEKPSYFWSDQYGTRIQFAGSADPSDEVRFLDGVPTDGAFVATYHRGEATTAVLAMNSPRQFTRLRRQLATVG</sequence>
<dbReference type="EMBL" id="JAVREJ010000020">
    <property type="protein sequence ID" value="MDT0352670.1"/>
    <property type="molecule type" value="Genomic_DNA"/>
</dbReference>
<reference evidence="8" key="1">
    <citation type="submission" date="2023-07" db="EMBL/GenBank/DDBJ databases">
        <title>30 novel species of actinomycetes from the DSMZ collection.</title>
        <authorList>
            <person name="Nouioui I."/>
        </authorList>
    </citation>
    <scope>NUCLEOTIDE SEQUENCE [LARGE SCALE GENOMIC DNA]</scope>
    <source>
        <strain evidence="8">DSM 45834</strain>
    </source>
</reference>
<evidence type="ECO:0000313" key="7">
    <source>
        <dbReference type="EMBL" id="MDT0352670.1"/>
    </source>
</evidence>
<dbReference type="Proteomes" id="UP001183202">
    <property type="component" value="Unassembled WGS sequence"/>
</dbReference>
<dbReference type="PANTHER" id="PTHR43557:SF2">
    <property type="entry name" value="RIESKE DOMAIN-CONTAINING PROTEIN-RELATED"/>
    <property type="match status" value="1"/>
</dbReference>
<dbReference type="PANTHER" id="PTHR43557">
    <property type="entry name" value="APOPTOSIS-INDUCING FACTOR 1"/>
    <property type="match status" value="1"/>
</dbReference>
<dbReference type="Gene3D" id="3.50.50.60">
    <property type="entry name" value="FAD/NAD(P)-binding domain"/>
    <property type="match status" value="2"/>
</dbReference>
<dbReference type="InterPro" id="IPR023753">
    <property type="entry name" value="FAD/NAD-binding_dom"/>
</dbReference>
<evidence type="ECO:0000256" key="3">
    <source>
        <dbReference type="ARBA" id="ARBA00022827"/>
    </source>
</evidence>
<dbReference type="Pfam" id="PF07992">
    <property type="entry name" value="Pyr_redox_2"/>
    <property type="match status" value="1"/>
</dbReference>
<name>A0ABU2NFC7_9PSEU</name>
<keyword evidence="2" id="KW-0285">Flavoprotein</keyword>
<dbReference type="SUPFAM" id="SSF51905">
    <property type="entry name" value="FAD/NAD(P)-binding domain"/>
    <property type="match status" value="2"/>
</dbReference>
<dbReference type="Pfam" id="PF14759">
    <property type="entry name" value="Reductase_C"/>
    <property type="match status" value="1"/>
</dbReference>
<protein>
    <submittedName>
        <fullName evidence="7">FAD-dependent oxidoreductase</fullName>
    </submittedName>
</protein>
<gene>
    <name evidence="7" type="ORF">RM445_24410</name>
</gene>
<accession>A0ABU2NFC7</accession>
<dbReference type="InterPro" id="IPR050446">
    <property type="entry name" value="FAD-oxidoreductase/Apoptosis"/>
</dbReference>